<keyword evidence="2" id="KW-0479">Metal-binding</keyword>
<dbReference type="InterPro" id="IPR012337">
    <property type="entry name" value="RNaseH-like_sf"/>
</dbReference>
<evidence type="ECO:0000256" key="1">
    <source>
        <dbReference type="ARBA" id="ARBA00004123"/>
    </source>
</evidence>
<gene>
    <name evidence="7" type="ORF">FOMPIDRAFT_1018384</name>
</gene>
<dbReference type="GO" id="GO:0005634">
    <property type="term" value="C:nucleus"/>
    <property type="evidence" value="ECO:0007669"/>
    <property type="project" value="UniProtKB-SubCell"/>
</dbReference>
<dbReference type="OrthoDB" id="2792843at2759"/>
<keyword evidence="8" id="KW-1185">Reference proteome</keyword>
<dbReference type="AlphaFoldDB" id="S8E1S9"/>
<dbReference type="HOGENOM" id="CLU_1283284_0_0_1"/>
<dbReference type="PANTHER" id="PTHR46481">
    <property type="entry name" value="ZINC FINGER BED DOMAIN-CONTAINING PROTEIN 4"/>
    <property type="match status" value="1"/>
</dbReference>
<evidence type="ECO:0008006" key="9">
    <source>
        <dbReference type="Google" id="ProtNLM"/>
    </source>
</evidence>
<dbReference type="PANTHER" id="PTHR46481:SF10">
    <property type="entry name" value="ZINC FINGER BED DOMAIN-CONTAINING PROTEIN 39"/>
    <property type="match status" value="1"/>
</dbReference>
<dbReference type="EMBL" id="KE504177">
    <property type="protein sequence ID" value="EPS97348.1"/>
    <property type="molecule type" value="Genomic_DNA"/>
</dbReference>
<dbReference type="SUPFAM" id="SSF53098">
    <property type="entry name" value="Ribonuclease H-like"/>
    <property type="match status" value="1"/>
</dbReference>
<comment type="subcellular location">
    <subcellularLocation>
        <location evidence="1">Nucleus</location>
    </subcellularLocation>
</comment>
<accession>S8E1S9</accession>
<organism evidence="7 8">
    <name type="scientific">Fomitopsis schrenkii</name>
    <name type="common">Brown rot fungus</name>
    <dbReference type="NCBI Taxonomy" id="2126942"/>
    <lineage>
        <taxon>Eukaryota</taxon>
        <taxon>Fungi</taxon>
        <taxon>Dikarya</taxon>
        <taxon>Basidiomycota</taxon>
        <taxon>Agaricomycotina</taxon>
        <taxon>Agaricomycetes</taxon>
        <taxon>Polyporales</taxon>
        <taxon>Fomitopsis</taxon>
    </lineage>
</organism>
<keyword evidence="5" id="KW-0539">Nucleus</keyword>
<dbReference type="GO" id="GO:0008270">
    <property type="term" value="F:zinc ion binding"/>
    <property type="evidence" value="ECO:0007669"/>
    <property type="project" value="UniProtKB-KW"/>
</dbReference>
<feature type="compositionally biased region" description="Acidic residues" evidence="6">
    <location>
        <begin position="50"/>
        <end position="59"/>
    </location>
</feature>
<feature type="region of interest" description="Disordered" evidence="6">
    <location>
        <begin position="1"/>
        <end position="65"/>
    </location>
</feature>
<evidence type="ECO:0000256" key="2">
    <source>
        <dbReference type="ARBA" id="ARBA00022723"/>
    </source>
</evidence>
<evidence type="ECO:0000313" key="8">
    <source>
        <dbReference type="Proteomes" id="UP000015241"/>
    </source>
</evidence>
<keyword evidence="3" id="KW-0863">Zinc-finger</keyword>
<evidence type="ECO:0000256" key="4">
    <source>
        <dbReference type="ARBA" id="ARBA00022833"/>
    </source>
</evidence>
<dbReference type="InterPro" id="IPR052035">
    <property type="entry name" value="ZnF_BED_domain_contain"/>
</dbReference>
<sequence>MTTGQQRRVGAADRAVGDVEGTEHSGAVNPGDWTSRITGSTHEDRRSDAELDSSEEVIDEDPKTAEDELDLPRNVRGNGEEVVLPNDDGFHELMKTGQLEYKLPSAMTVGHDVCCVFSGTREHIRKMLKEFDGNLDFATDAWTSPNQKALVVFTVHFHHQGSLISLVLDVVELPMVESLGIKEKMLSVTADNATENDTMIDELHKLVESFPGQKM</sequence>
<evidence type="ECO:0000256" key="5">
    <source>
        <dbReference type="ARBA" id="ARBA00023242"/>
    </source>
</evidence>
<reference evidence="7 8" key="1">
    <citation type="journal article" date="2012" name="Science">
        <title>The Paleozoic origin of enzymatic lignin decomposition reconstructed from 31 fungal genomes.</title>
        <authorList>
            <person name="Floudas D."/>
            <person name="Binder M."/>
            <person name="Riley R."/>
            <person name="Barry K."/>
            <person name="Blanchette R.A."/>
            <person name="Henrissat B."/>
            <person name="Martinez A.T."/>
            <person name="Otillar R."/>
            <person name="Spatafora J.W."/>
            <person name="Yadav J.S."/>
            <person name="Aerts A."/>
            <person name="Benoit I."/>
            <person name="Boyd A."/>
            <person name="Carlson A."/>
            <person name="Copeland A."/>
            <person name="Coutinho P.M."/>
            <person name="de Vries R.P."/>
            <person name="Ferreira P."/>
            <person name="Findley K."/>
            <person name="Foster B."/>
            <person name="Gaskell J."/>
            <person name="Glotzer D."/>
            <person name="Gorecki P."/>
            <person name="Heitman J."/>
            <person name="Hesse C."/>
            <person name="Hori C."/>
            <person name="Igarashi K."/>
            <person name="Jurgens J.A."/>
            <person name="Kallen N."/>
            <person name="Kersten P."/>
            <person name="Kohler A."/>
            <person name="Kuees U."/>
            <person name="Kumar T.K.A."/>
            <person name="Kuo A."/>
            <person name="LaButti K."/>
            <person name="Larrondo L.F."/>
            <person name="Lindquist E."/>
            <person name="Ling A."/>
            <person name="Lombard V."/>
            <person name="Lucas S."/>
            <person name="Lundell T."/>
            <person name="Martin R."/>
            <person name="McLaughlin D.J."/>
            <person name="Morgenstern I."/>
            <person name="Morin E."/>
            <person name="Murat C."/>
            <person name="Nagy L.G."/>
            <person name="Nolan M."/>
            <person name="Ohm R.A."/>
            <person name="Patyshakuliyeva A."/>
            <person name="Rokas A."/>
            <person name="Ruiz-Duenas F.J."/>
            <person name="Sabat G."/>
            <person name="Salamov A."/>
            <person name="Samejima M."/>
            <person name="Schmutz J."/>
            <person name="Slot J.C."/>
            <person name="St John F."/>
            <person name="Stenlid J."/>
            <person name="Sun H."/>
            <person name="Sun S."/>
            <person name="Syed K."/>
            <person name="Tsang A."/>
            <person name="Wiebenga A."/>
            <person name="Young D."/>
            <person name="Pisabarro A."/>
            <person name="Eastwood D.C."/>
            <person name="Martin F."/>
            <person name="Cullen D."/>
            <person name="Grigoriev I.V."/>
            <person name="Hibbett D.S."/>
        </authorList>
    </citation>
    <scope>NUCLEOTIDE SEQUENCE</scope>
    <source>
        <strain evidence="8">FP-58527</strain>
    </source>
</reference>
<dbReference type="InParanoid" id="S8E1S9"/>
<proteinExistence type="predicted"/>
<evidence type="ECO:0000313" key="7">
    <source>
        <dbReference type="EMBL" id="EPS97348.1"/>
    </source>
</evidence>
<name>S8E1S9_FOMSC</name>
<evidence type="ECO:0000256" key="3">
    <source>
        <dbReference type="ARBA" id="ARBA00022771"/>
    </source>
</evidence>
<keyword evidence="4" id="KW-0862">Zinc</keyword>
<protein>
    <recommendedName>
        <fullName evidence="9">DUF659 domain-containing protein</fullName>
    </recommendedName>
</protein>
<dbReference type="Proteomes" id="UP000015241">
    <property type="component" value="Unassembled WGS sequence"/>
</dbReference>
<evidence type="ECO:0000256" key="6">
    <source>
        <dbReference type="SAM" id="MobiDB-lite"/>
    </source>
</evidence>